<dbReference type="OrthoDB" id="6479984at2759"/>
<dbReference type="EMBL" id="CAJPIZ010022264">
    <property type="protein sequence ID" value="CAG2117896.1"/>
    <property type="molecule type" value="Genomic_DNA"/>
</dbReference>
<organism evidence="2">
    <name type="scientific">Medioppia subpectinata</name>
    <dbReference type="NCBI Taxonomy" id="1979941"/>
    <lineage>
        <taxon>Eukaryota</taxon>
        <taxon>Metazoa</taxon>
        <taxon>Ecdysozoa</taxon>
        <taxon>Arthropoda</taxon>
        <taxon>Chelicerata</taxon>
        <taxon>Arachnida</taxon>
        <taxon>Acari</taxon>
        <taxon>Acariformes</taxon>
        <taxon>Sarcoptiformes</taxon>
        <taxon>Oribatida</taxon>
        <taxon>Brachypylina</taxon>
        <taxon>Oppioidea</taxon>
        <taxon>Oppiidae</taxon>
        <taxon>Medioppia</taxon>
    </lineage>
</organism>
<feature type="non-terminal residue" evidence="2">
    <location>
        <position position="107"/>
    </location>
</feature>
<proteinExistence type="predicted"/>
<evidence type="ECO:0000259" key="1">
    <source>
        <dbReference type="Pfam" id="PF20146"/>
    </source>
</evidence>
<name>A0A7R9LDF4_9ACAR</name>
<keyword evidence="3" id="KW-1185">Reference proteome</keyword>
<dbReference type="EMBL" id="OC876839">
    <property type="protein sequence ID" value="CAD7639575.1"/>
    <property type="molecule type" value="Genomic_DNA"/>
</dbReference>
<evidence type="ECO:0000313" key="3">
    <source>
        <dbReference type="Proteomes" id="UP000759131"/>
    </source>
</evidence>
<dbReference type="InterPro" id="IPR006621">
    <property type="entry name" value="Nose-resist-to-fluoxetine_N"/>
</dbReference>
<accession>A0A7R9LDF4</accession>
<dbReference type="AlphaFoldDB" id="A0A7R9LDF4"/>
<dbReference type="Proteomes" id="UP000759131">
    <property type="component" value="Unassembled WGS sequence"/>
</dbReference>
<gene>
    <name evidence="2" type="ORF">OSB1V03_LOCUS17849</name>
</gene>
<sequence>MIDASGVVGSGLAKGNYQYMGDFDECLDIRVIVQGDQQIAGIAGHYCTLDLPMSTLIGQTSKHKALDIESLHLTPTLVSLNTGINVSVSDCTDSDGNQIQWYHTFIL</sequence>
<reference evidence="2" key="1">
    <citation type="submission" date="2020-11" db="EMBL/GenBank/DDBJ databases">
        <authorList>
            <person name="Tran Van P."/>
        </authorList>
    </citation>
    <scope>NUCLEOTIDE SEQUENCE</scope>
</reference>
<evidence type="ECO:0000313" key="2">
    <source>
        <dbReference type="EMBL" id="CAD7639575.1"/>
    </source>
</evidence>
<dbReference type="Pfam" id="PF20146">
    <property type="entry name" value="NRF"/>
    <property type="match status" value="1"/>
</dbReference>
<protein>
    <recommendedName>
        <fullName evidence="1">Nose resistant-to-fluoxetine protein N-terminal domain-containing protein</fullName>
    </recommendedName>
</protein>
<feature type="domain" description="Nose resistant-to-fluoxetine protein N-terminal" evidence="1">
    <location>
        <begin position="1"/>
        <end position="79"/>
    </location>
</feature>